<evidence type="ECO:0000313" key="1">
    <source>
        <dbReference type="EMBL" id="TFK38062.1"/>
    </source>
</evidence>
<organism evidence="1 2">
    <name type="scientific">Crucibulum laeve</name>
    <dbReference type="NCBI Taxonomy" id="68775"/>
    <lineage>
        <taxon>Eukaryota</taxon>
        <taxon>Fungi</taxon>
        <taxon>Dikarya</taxon>
        <taxon>Basidiomycota</taxon>
        <taxon>Agaricomycotina</taxon>
        <taxon>Agaricomycetes</taxon>
        <taxon>Agaricomycetidae</taxon>
        <taxon>Agaricales</taxon>
        <taxon>Agaricineae</taxon>
        <taxon>Nidulariaceae</taxon>
        <taxon>Crucibulum</taxon>
    </lineage>
</organism>
<keyword evidence="2" id="KW-1185">Reference proteome</keyword>
<protein>
    <submittedName>
        <fullName evidence="1">Uncharacterized protein</fullName>
    </submittedName>
</protein>
<dbReference type="AlphaFoldDB" id="A0A5C3LYX7"/>
<dbReference type="EMBL" id="ML213604">
    <property type="protein sequence ID" value="TFK38062.1"/>
    <property type="molecule type" value="Genomic_DNA"/>
</dbReference>
<evidence type="ECO:0000313" key="2">
    <source>
        <dbReference type="Proteomes" id="UP000308652"/>
    </source>
</evidence>
<proteinExistence type="predicted"/>
<accession>A0A5C3LYX7</accession>
<dbReference type="Proteomes" id="UP000308652">
    <property type="component" value="Unassembled WGS sequence"/>
</dbReference>
<reference evidence="1 2" key="1">
    <citation type="journal article" date="2019" name="Nat. Ecol. Evol.">
        <title>Megaphylogeny resolves global patterns of mushroom evolution.</title>
        <authorList>
            <person name="Varga T."/>
            <person name="Krizsan K."/>
            <person name="Foldi C."/>
            <person name="Dima B."/>
            <person name="Sanchez-Garcia M."/>
            <person name="Sanchez-Ramirez S."/>
            <person name="Szollosi G.J."/>
            <person name="Szarkandi J.G."/>
            <person name="Papp V."/>
            <person name="Albert L."/>
            <person name="Andreopoulos W."/>
            <person name="Angelini C."/>
            <person name="Antonin V."/>
            <person name="Barry K.W."/>
            <person name="Bougher N.L."/>
            <person name="Buchanan P."/>
            <person name="Buyck B."/>
            <person name="Bense V."/>
            <person name="Catcheside P."/>
            <person name="Chovatia M."/>
            <person name="Cooper J."/>
            <person name="Damon W."/>
            <person name="Desjardin D."/>
            <person name="Finy P."/>
            <person name="Geml J."/>
            <person name="Haridas S."/>
            <person name="Hughes K."/>
            <person name="Justo A."/>
            <person name="Karasinski D."/>
            <person name="Kautmanova I."/>
            <person name="Kiss B."/>
            <person name="Kocsube S."/>
            <person name="Kotiranta H."/>
            <person name="LaButti K.M."/>
            <person name="Lechner B.E."/>
            <person name="Liimatainen K."/>
            <person name="Lipzen A."/>
            <person name="Lukacs Z."/>
            <person name="Mihaltcheva S."/>
            <person name="Morgado L.N."/>
            <person name="Niskanen T."/>
            <person name="Noordeloos M.E."/>
            <person name="Ohm R.A."/>
            <person name="Ortiz-Santana B."/>
            <person name="Ovrebo C."/>
            <person name="Racz N."/>
            <person name="Riley R."/>
            <person name="Savchenko A."/>
            <person name="Shiryaev A."/>
            <person name="Soop K."/>
            <person name="Spirin V."/>
            <person name="Szebenyi C."/>
            <person name="Tomsovsky M."/>
            <person name="Tulloss R.E."/>
            <person name="Uehling J."/>
            <person name="Grigoriev I.V."/>
            <person name="Vagvolgyi C."/>
            <person name="Papp T."/>
            <person name="Martin F.M."/>
            <person name="Miettinen O."/>
            <person name="Hibbett D.S."/>
            <person name="Nagy L.G."/>
        </authorList>
    </citation>
    <scope>NUCLEOTIDE SEQUENCE [LARGE SCALE GENOMIC DNA]</scope>
    <source>
        <strain evidence="1 2">CBS 166.37</strain>
    </source>
</reference>
<gene>
    <name evidence="1" type="ORF">BDQ12DRAFT_666292</name>
</gene>
<sequence length="165" mass="18484">MTQYQAGKFGSLTRDTRQSFGYYFDSPPTSDGPNCSMISVSSRPPRVPAVILPLLPPPASLRKLHKSQMNAVPAPLVHTHPLHREGMILGGRSRSREGSSSSQFFNRLLSTALGAFDIRWNSHREISIYPANLRNTKKNPPTHPTTRLPWPITRTCKRVERGLAR</sequence>
<name>A0A5C3LYX7_9AGAR</name>